<evidence type="ECO:0000256" key="4">
    <source>
        <dbReference type="ARBA" id="ARBA00022692"/>
    </source>
</evidence>
<name>A0A218YSQ5_9HELO</name>
<feature type="domain" description="Fringe-like glycosyltransferase" evidence="9">
    <location>
        <begin position="188"/>
        <end position="269"/>
    </location>
</feature>
<evidence type="ECO:0000256" key="8">
    <source>
        <dbReference type="ARBA" id="ARBA00037847"/>
    </source>
</evidence>
<dbReference type="InterPro" id="IPR003378">
    <property type="entry name" value="Fringe-like_glycosylTrfase"/>
</dbReference>
<accession>A0A218YSQ5</accession>
<keyword evidence="5" id="KW-0735">Signal-anchor</keyword>
<evidence type="ECO:0000256" key="6">
    <source>
        <dbReference type="ARBA" id="ARBA00022989"/>
    </source>
</evidence>
<keyword evidence="2" id="KW-0328">Glycosyltransferase</keyword>
<dbReference type="Gene3D" id="3.90.550.50">
    <property type="match status" value="1"/>
</dbReference>
<keyword evidence="7" id="KW-0472">Membrane</keyword>
<proteinExistence type="predicted"/>
<comment type="caution">
    <text evidence="10">The sequence shown here is derived from an EMBL/GenBank/DDBJ whole genome shotgun (WGS) entry which is preliminary data.</text>
</comment>
<evidence type="ECO:0000259" key="9">
    <source>
        <dbReference type="Pfam" id="PF02434"/>
    </source>
</evidence>
<dbReference type="InParanoid" id="A0A218YSQ5"/>
<dbReference type="OrthoDB" id="414175at2759"/>
<dbReference type="Proteomes" id="UP000242519">
    <property type="component" value="Unassembled WGS sequence"/>
</dbReference>
<comment type="subcellular location">
    <subcellularLocation>
        <location evidence="8">Endomembrane system</location>
        <topology evidence="8">Single-pass membrane protein</topology>
    </subcellularLocation>
    <subcellularLocation>
        <location evidence="1">Membrane</location>
        <topology evidence="1">Single-pass type II membrane protein</topology>
    </subcellularLocation>
</comment>
<evidence type="ECO:0000256" key="3">
    <source>
        <dbReference type="ARBA" id="ARBA00022679"/>
    </source>
</evidence>
<evidence type="ECO:0000256" key="2">
    <source>
        <dbReference type="ARBA" id="ARBA00022676"/>
    </source>
</evidence>
<sequence length="483" mass="54405">MSGFYYADTGTFPSSIDGIDDLSFVKQLLKENKIGPEISFASRTIRYIPDQGERKSITVIDDDLFPDSFANLSISRKSALPAGSVVNVHIKHSPRPDQIDASELLFAASTTYDRFNNEKTSPIKEWARWLTDGNGHSNGAGIILALFDTTDENLKLAAEKLESLGINATVVPSSLDLNMAGRYVDLVRMLYNHPTRPNRKYLALIDDDTFFPCIHDFKQALSKYDPQQHFYIGTFTERADWLLSNGAPFAYGGGGIILTAPTAEKIVSLPCLEKKEENAGGFLWDSDQGDRLLYNCLSNLTDISLTYMPSLLQADQFGDASGVYESGRTFHSIHHYKSWHHFTPDQMHIVADACGEACVLQRFRFKDNFILTNGYSVAHYPQGIDFDPLQTERTFNWEDHDKTEASVEDVAFSFYYGSLRKSLARSGKKKAWHLLGARKEGDGRVKQVYHKSWSDERWYGPTEEVPTMESDPLDSIVVLTWIP</sequence>
<evidence type="ECO:0000313" key="10">
    <source>
        <dbReference type="EMBL" id="OWO97415.1"/>
    </source>
</evidence>
<evidence type="ECO:0000313" key="11">
    <source>
        <dbReference type="Proteomes" id="UP000242519"/>
    </source>
</evidence>
<keyword evidence="6" id="KW-1133">Transmembrane helix</keyword>
<dbReference type="GO" id="GO:0016020">
    <property type="term" value="C:membrane"/>
    <property type="evidence" value="ECO:0007669"/>
    <property type="project" value="UniProtKB-SubCell"/>
</dbReference>
<dbReference type="STRING" id="503106.A0A218YSQ5"/>
<dbReference type="AlphaFoldDB" id="A0A218YSQ5"/>
<keyword evidence="11" id="KW-1185">Reference proteome</keyword>
<dbReference type="EMBL" id="MZNU01000440">
    <property type="protein sequence ID" value="OWO97415.1"/>
    <property type="molecule type" value="Genomic_DNA"/>
</dbReference>
<reference evidence="10 11" key="1">
    <citation type="submission" date="2017-04" db="EMBL/GenBank/DDBJ databases">
        <title>Draft genome sequence of Marssonina coronaria NL1: causal agent of apple blotch.</title>
        <authorList>
            <person name="Cheng Q."/>
        </authorList>
    </citation>
    <scope>NUCLEOTIDE SEQUENCE [LARGE SCALE GENOMIC DNA]</scope>
    <source>
        <strain evidence="10 11">NL1</strain>
    </source>
</reference>
<dbReference type="Pfam" id="PF02434">
    <property type="entry name" value="Fringe"/>
    <property type="match status" value="1"/>
</dbReference>
<evidence type="ECO:0000256" key="1">
    <source>
        <dbReference type="ARBA" id="ARBA00004606"/>
    </source>
</evidence>
<organism evidence="10 11">
    <name type="scientific">Diplocarpon coronariae</name>
    <dbReference type="NCBI Taxonomy" id="2795749"/>
    <lineage>
        <taxon>Eukaryota</taxon>
        <taxon>Fungi</taxon>
        <taxon>Dikarya</taxon>
        <taxon>Ascomycota</taxon>
        <taxon>Pezizomycotina</taxon>
        <taxon>Leotiomycetes</taxon>
        <taxon>Helotiales</taxon>
        <taxon>Drepanopezizaceae</taxon>
        <taxon>Diplocarpon</taxon>
    </lineage>
</organism>
<gene>
    <name evidence="10" type="ORF">B2J93_1012</name>
</gene>
<keyword evidence="3" id="KW-0808">Transferase</keyword>
<evidence type="ECO:0000256" key="5">
    <source>
        <dbReference type="ARBA" id="ARBA00022968"/>
    </source>
</evidence>
<protein>
    <recommendedName>
        <fullName evidence="9">Fringe-like glycosyltransferase domain-containing protein</fullName>
    </recommendedName>
</protein>
<dbReference type="GO" id="GO:0016757">
    <property type="term" value="F:glycosyltransferase activity"/>
    <property type="evidence" value="ECO:0007669"/>
    <property type="project" value="UniProtKB-KW"/>
</dbReference>
<dbReference type="GO" id="GO:0012505">
    <property type="term" value="C:endomembrane system"/>
    <property type="evidence" value="ECO:0007669"/>
    <property type="project" value="UniProtKB-SubCell"/>
</dbReference>
<evidence type="ECO:0000256" key="7">
    <source>
        <dbReference type="ARBA" id="ARBA00023136"/>
    </source>
</evidence>
<keyword evidence="4" id="KW-0812">Transmembrane</keyword>
<dbReference type="PANTHER" id="PTHR10811">
    <property type="entry name" value="FRINGE-RELATED"/>
    <property type="match status" value="1"/>
</dbReference>